<keyword evidence="2" id="KW-0521">NADP</keyword>
<protein>
    <recommendedName>
        <fullName evidence="6">(+)-neomenthol dehydrogenase-like</fullName>
    </recommendedName>
</protein>
<comment type="similarity">
    <text evidence="1">Belongs to the short-chain dehydrogenases/reductases (SDR) family.</text>
</comment>
<keyword evidence="5" id="KW-1185">Reference proteome</keyword>
<evidence type="ECO:0000256" key="2">
    <source>
        <dbReference type="ARBA" id="ARBA00022857"/>
    </source>
</evidence>
<dbReference type="SUPFAM" id="SSF51735">
    <property type="entry name" value="NAD(P)-binding Rossmann-fold domains"/>
    <property type="match status" value="1"/>
</dbReference>
<evidence type="ECO:0000256" key="1">
    <source>
        <dbReference type="ARBA" id="ARBA00006484"/>
    </source>
</evidence>
<dbReference type="EMBL" id="CM001750">
    <property type="protein sequence ID" value="KJB73363.1"/>
    <property type="molecule type" value="Genomic_DNA"/>
</dbReference>
<name>A0A0D2TCA2_GOSRA</name>
<evidence type="ECO:0000313" key="4">
    <source>
        <dbReference type="EMBL" id="KJB73363.1"/>
    </source>
</evidence>
<dbReference type="InterPro" id="IPR036291">
    <property type="entry name" value="NAD(P)-bd_dom_sf"/>
</dbReference>
<dbReference type="PANTHER" id="PTHR43490:SF98">
    <property type="entry name" value="OS02G0640600 PROTEIN"/>
    <property type="match status" value="1"/>
</dbReference>
<dbReference type="AlphaFoldDB" id="A0A0D2TCA2"/>
<gene>
    <name evidence="4" type="ORF">B456_011G229300</name>
</gene>
<accession>A0A0D2TCA2</accession>
<dbReference type="InterPro" id="IPR002347">
    <property type="entry name" value="SDR_fam"/>
</dbReference>
<dbReference type="PANTHER" id="PTHR43490">
    <property type="entry name" value="(+)-NEOMENTHOL DEHYDROGENASE"/>
    <property type="match status" value="1"/>
</dbReference>
<evidence type="ECO:0000313" key="5">
    <source>
        <dbReference type="Proteomes" id="UP000032304"/>
    </source>
</evidence>
<dbReference type="Gramene" id="KJB73363">
    <property type="protein sequence ID" value="KJB73363"/>
    <property type="gene ID" value="B456_011G229300"/>
</dbReference>
<dbReference type="GO" id="GO:0016020">
    <property type="term" value="C:membrane"/>
    <property type="evidence" value="ECO:0007669"/>
    <property type="project" value="TreeGrafter"/>
</dbReference>
<evidence type="ECO:0008006" key="6">
    <source>
        <dbReference type="Google" id="ProtNLM"/>
    </source>
</evidence>
<keyword evidence="3" id="KW-0560">Oxidoreductase</keyword>
<organism evidence="4 5">
    <name type="scientific">Gossypium raimondii</name>
    <name type="common">Peruvian cotton</name>
    <name type="synonym">Gossypium klotzschianum subsp. raimondii</name>
    <dbReference type="NCBI Taxonomy" id="29730"/>
    <lineage>
        <taxon>Eukaryota</taxon>
        <taxon>Viridiplantae</taxon>
        <taxon>Streptophyta</taxon>
        <taxon>Embryophyta</taxon>
        <taxon>Tracheophyta</taxon>
        <taxon>Spermatophyta</taxon>
        <taxon>Magnoliopsida</taxon>
        <taxon>eudicotyledons</taxon>
        <taxon>Gunneridae</taxon>
        <taxon>Pentapetalae</taxon>
        <taxon>rosids</taxon>
        <taxon>malvids</taxon>
        <taxon>Malvales</taxon>
        <taxon>Malvaceae</taxon>
        <taxon>Malvoideae</taxon>
        <taxon>Gossypium</taxon>
    </lineage>
</organism>
<dbReference type="Pfam" id="PF00106">
    <property type="entry name" value="adh_short"/>
    <property type="match status" value="1"/>
</dbReference>
<evidence type="ECO:0000256" key="3">
    <source>
        <dbReference type="ARBA" id="ARBA00023002"/>
    </source>
</evidence>
<dbReference type="GO" id="GO:0016491">
    <property type="term" value="F:oxidoreductase activity"/>
    <property type="evidence" value="ECO:0007669"/>
    <property type="project" value="UniProtKB-KW"/>
</dbReference>
<reference evidence="4 5" key="1">
    <citation type="journal article" date="2012" name="Nature">
        <title>Repeated polyploidization of Gossypium genomes and the evolution of spinnable cotton fibres.</title>
        <authorList>
            <person name="Paterson A.H."/>
            <person name="Wendel J.F."/>
            <person name="Gundlach H."/>
            <person name="Guo H."/>
            <person name="Jenkins J."/>
            <person name="Jin D."/>
            <person name="Llewellyn D."/>
            <person name="Showmaker K.C."/>
            <person name="Shu S."/>
            <person name="Udall J."/>
            <person name="Yoo M.J."/>
            <person name="Byers R."/>
            <person name="Chen W."/>
            <person name="Doron-Faigenboim A."/>
            <person name="Duke M.V."/>
            <person name="Gong L."/>
            <person name="Grimwood J."/>
            <person name="Grover C."/>
            <person name="Grupp K."/>
            <person name="Hu G."/>
            <person name="Lee T.H."/>
            <person name="Li J."/>
            <person name="Lin L."/>
            <person name="Liu T."/>
            <person name="Marler B.S."/>
            <person name="Page J.T."/>
            <person name="Roberts A.W."/>
            <person name="Romanel E."/>
            <person name="Sanders W.S."/>
            <person name="Szadkowski E."/>
            <person name="Tan X."/>
            <person name="Tang H."/>
            <person name="Xu C."/>
            <person name="Wang J."/>
            <person name="Wang Z."/>
            <person name="Zhang D."/>
            <person name="Zhang L."/>
            <person name="Ashrafi H."/>
            <person name="Bedon F."/>
            <person name="Bowers J.E."/>
            <person name="Brubaker C.L."/>
            <person name="Chee P.W."/>
            <person name="Das S."/>
            <person name="Gingle A.R."/>
            <person name="Haigler C.H."/>
            <person name="Harker D."/>
            <person name="Hoffmann L.V."/>
            <person name="Hovav R."/>
            <person name="Jones D.C."/>
            <person name="Lemke C."/>
            <person name="Mansoor S."/>
            <person name="ur Rahman M."/>
            <person name="Rainville L.N."/>
            <person name="Rambani A."/>
            <person name="Reddy U.K."/>
            <person name="Rong J.K."/>
            <person name="Saranga Y."/>
            <person name="Scheffler B.E."/>
            <person name="Scheffler J.A."/>
            <person name="Stelly D.M."/>
            <person name="Triplett B.A."/>
            <person name="Van Deynze A."/>
            <person name="Vaslin M.F."/>
            <person name="Waghmare V.N."/>
            <person name="Walford S.A."/>
            <person name="Wright R.J."/>
            <person name="Zaki E.A."/>
            <person name="Zhang T."/>
            <person name="Dennis E.S."/>
            <person name="Mayer K.F."/>
            <person name="Peterson D.G."/>
            <person name="Rokhsar D.S."/>
            <person name="Wang X."/>
            <person name="Schmutz J."/>
        </authorList>
    </citation>
    <scope>NUCLEOTIDE SEQUENCE [LARGE SCALE GENOMIC DNA]</scope>
</reference>
<dbReference type="Proteomes" id="UP000032304">
    <property type="component" value="Chromosome 11"/>
</dbReference>
<dbReference type="Gene3D" id="3.40.50.720">
    <property type="entry name" value="NAD(P)-binding Rossmann-like Domain"/>
    <property type="match status" value="1"/>
</dbReference>
<dbReference type="PRINTS" id="PR00081">
    <property type="entry name" value="GDHRDH"/>
</dbReference>
<proteinExistence type="inferred from homology"/>
<sequence length="181" mass="19622">MAEVTKRYAVVTGGNKGIGLEICKQVASKGTMVVLTARDEKRGLEAVEKLKDLGLSGNVVFHQLDVADPASVASLVDFVKTQFGKVDILVNNAGIGGVKGDFEALRAAAFGKPGAQPNWGSLLTQSPELSEQCLQTNYYGAKRVCVTYSASPAIQFTENCKCFFLYWEVKKMYRTNGQKQS</sequence>